<proteinExistence type="predicted"/>
<reference evidence="2 3" key="1">
    <citation type="submission" date="2020-02" db="EMBL/GenBank/DDBJ databases">
        <title>Ideonella bacterium strain TBM-1.</title>
        <authorList>
            <person name="Chen W.-M."/>
        </authorList>
    </citation>
    <scope>NUCLEOTIDE SEQUENCE [LARGE SCALE GENOMIC DNA]</scope>
    <source>
        <strain evidence="2 3">TBM-1</strain>
    </source>
</reference>
<dbReference type="InterPro" id="IPR012332">
    <property type="entry name" value="Autotransporter_pectin_lyase_C"/>
</dbReference>
<dbReference type="EMBL" id="JAAGOH010000049">
    <property type="protein sequence ID" value="NDY93839.1"/>
    <property type="molecule type" value="Genomic_DNA"/>
</dbReference>
<dbReference type="Gene3D" id="2.160.20.20">
    <property type="match status" value="1"/>
</dbReference>
<accession>A0A7C9TLX9</accession>
<feature type="chain" id="PRO_5028972151" evidence="1">
    <location>
        <begin position="28"/>
        <end position="577"/>
    </location>
</feature>
<protein>
    <submittedName>
        <fullName evidence="2">Uncharacterized protein</fullName>
    </submittedName>
</protein>
<gene>
    <name evidence="2" type="ORF">G3A44_21850</name>
</gene>
<sequence length="577" mass="59580">MFKKTPLHALLCTAWATSSALSGSAHAAAGDPVLTVPDGQTMQIAQTTALSKLVLGAGASLTAPSGYSLTLTVDGVGRAPVAGRAYRGDVVLSVTENINVSYTSSGPGTAPQELQHVFRTGVYVNDGAYVPGKSVAAIVRQGTVGDQLADQVVIRSLEEKFNGLIVDGASTYTIRQPDIRLIGNGGNDFAGFGAAIVSKGTSNVTVDKARIYTKGVVRTAVFAGGSSTMTVKNSHIEAYGGTLPADYEWNVATGKMMEAPWMLGITGTNRATNLVGSATANYINSTIKAQAWGALSTDDTTKVRLNVRNSTVELVESGYGSYSIGDSLNTFSGTTFKVPDMALIMANGPASATFKDGSVVQSGRFGVMMHSNTGGVLTIQDSTFTTASTTIQCKSSSPSIVIDNATLVPGNGLLLQAVVNDDPYGASLGMPSSGSTVKAVVRNSTLTGDVVNGNTVAGSVSLTLRGSSLTGAVTEAVTTHATASDGTELTFDHPELYKLVGEYVHHYGATGKGMSVKLMESSTWVVAKTSYLSSLKLDASSSLRAPEGRTLTLTVNGKVTPVRAGQHYTGAIVLTVV</sequence>
<feature type="signal peptide" evidence="1">
    <location>
        <begin position="1"/>
        <end position="27"/>
    </location>
</feature>
<comment type="caution">
    <text evidence="2">The sequence shown here is derived from an EMBL/GenBank/DDBJ whole genome shotgun (WGS) entry which is preliminary data.</text>
</comment>
<dbReference type="AlphaFoldDB" id="A0A7C9TLX9"/>
<evidence type="ECO:0000256" key="1">
    <source>
        <dbReference type="SAM" id="SignalP"/>
    </source>
</evidence>
<keyword evidence="1" id="KW-0732">Signal</keyword>
<keyword evidence="3" id="KW-1185">Reference proteome</keyword>
<evidence type="ECO:0000313" key="3">
    <source>
        <dbReference type="Proteomes" id="UP000484255"/>
    </source>
</evidence>
<dbReference type="Proteomes" id="UP000484255">
    <property type="component" value="Unassembled WGS sequence"/>
</dbReference>
<name>A0A7C9TLX9_9BURK</name>
<evidence type="ECO:0000313" key="2">
    <source>
        <dbReference type="EMBL" id="NDY93839.1"/>
    </source>
</evidence>
<organism evidence="2 3">
    <name type="scientific">Ideonella livida</name>
    <dbReference type="NCBI Taxonomy" id="2707176"/>
    <lineage>
        <taxon>Bacteria</taxon>
        <taxon>Pseudomonadati</taxon>
        <taxon>Pseudomonadota</taxon>
        <taxon>Betaproteobacteria</taxon>
        <taxon>Burkholderiales</taxon>
        <taxon>Sphaerotilaceae</taxon>
        <taxon>Ideonella</taxon>
    </lineage>
</organism>
<dbReference type="RefSeq" id="WP_163459864.1">
    <property type="nucleotide sequence ID" value="NZ_JAAGOH010000049.1"/>
</dbReference>